<dbReference type="Proteomes" id="UP000321118">
    <property type="component" value="Unassembled WGS sequence"/>
</dbReference>
<dbReference type="SMART" id="SM00363">
    <property type="entry name" value="S4"/>
    <property type="match status" value="1"/>
</dbReference>
<accession>A0A510V4V2</accession>
<dbReference type="InterPro" id="IPR042092">
    <property type="entry name" value="PsdUridine_s_RsuA/RluB/E/F_cat"/>
</dbReference>
<keyword evidence="9" id="KW-1185">Reference proteome</keyword>
<dbReference type="CDD" id="cd00165">
    <property type="entry name" value="S4"/>
    <property type="match status" value="1"/>
</dbReference>
<gene>
    <name evidence="8" type="ORF">CXY01_14610</name>
</gene>
<organism evidence="8 9">
    <name type="scientific">Cellulomonas xylanilytica</name>
    <dbReference type="NCBI Taxonomy" id="233583"/>
    <lineage>
        <taxon>Bacteria</taxon>
        <taxon>Bacillati</taxon>
        <taxon>Actinomycetota</taxon>
        <taxon>Actinomycetes</taxon>
        <taxon>Micrococcales</taxon>
        <taxon>Cellulomonadaceae</taxon>
        <taxon>Cellulomonas</taxon>
    </lineage>
</organism>
<feature type="region of interest" description="Disordered" evidence="6">
    <location>
        <begin position="1"/>
        <end position="219"/>
    </location>
</feature>
<sequence>MSPQERRSGGAGQSGGQSGGRGGAPRGSGGSGASRGGSAGGSRGGGGYRGAGGGEGYRGSTGGGDGYRSSGGGGYRGSSAGGDSRGGSAGGSRSGSSGGSRDAGGYRGGAGGGSRDSGGYRGGSSGGGSRDGGGGYRGAASSGGDSRDSGGYRGGSSTGGGSRGGASRGGPGAPARSGGPRPKSGSGYPRSGGAGRPRSDGASSRPPRPSRTPEVTIDVHDPDGVRLQKVLAAAGLGSRRACEDLISAGRVTVDGTKVLELGVRVDPLTAVIHVDGMRVQLDSSIVTIALNKPKGVVSTMHDPEGRPSIGQFVSDREERLFHVGRLDAETEGLILLTNDGDLANRLSHPSHGVTKVYLVQLEGRVTPSLGTRLIKGVELEDGLAKVDKFQIVQTTPQASLVEIELHEGRNRIVRRIFDEVGYPVTQLVRTQIGPIRLGDLKPGRTRVLSKTEVGSLMTRVGM</sequence>
<feature type="compositionally biased region" description="Low complexity" evidence="6">
    <location>
        <begin position="173"/>
        <end position="189"/>
    </location>
</feature>
<dbReference type="SUPFAM" id="SSF55120">
    <property type="entry name" value="Pseudouridine synthase"/>
    <property type="match status" value="1"/>
</dbReference>
<feature type="compositionally biased region" description="Gly residues" evidence="6">
    <location>
        <begin position="9"/>
        <end position="137"/>
    </location>
</feature>
<comment type="similarity">
    <text evidence="2 5">Belongs to the pseudouridine synthase RsuA family.</text>
</comment>
<keyword evidence="3 5" id="KW-0413">Isomerase</keyword>
<dbReference type="EC" id="5.4.99.-" evidence="5"/>
<evidence type="ECO:0000313" key="9">
    <source>
        <dbReference type="Proteomes" id="UP000321118"/>
    </source>
</evidence>
<dbReference type="Pfam" id="PF01479">
    <property type="entry name" value="S4"/>
    <property type="match status" value="1"/>
</dbReference>
<reference evidence="8 9" key="1">
    <citation type="submission" date="2019-07" db="EMBL/GenBank/DDBJ databases">
        <title>Whole genome shotgun sequence of Cellulomonas xylanilytica NBRC 101102.</title>
        <authorList>
            <person name="Hosoyama A."/>
            <person name="Uohara A."/>
            <person name="Ohji S."/>
            <person name="Ichikawa N."/>
        </authorList>
    </citation>
    <scope>NUCLEOTIDE SEQUENCE [LARGE SCALE GENOMIC DNA]</scope>
    <source>
        <strain evidence="8 9">NBRC 101102</strain>
    </source>
</reference>
<evidence type="ECO:0000256" key="2">
    <source>
        <dbReference type="ARBA" id="ARBA00008348"/>
    </source>
</evidence>
<dbReference type="Gene3D" id="3.10.290.10">
    <property type="entry name" value="RNA-binding S4 domain"/>
    <property type="match status" value="1"/>
</dbReference>
<evidence type="ECO:0000313" key="8">
    <source>
        <dbReference type="EMBL" id="GEK20941.1"/>
    </source>
</evidence>
<dbReference type="InterPro" id="IPR050343">
    <property type="entry name" value="RsuA_PseudoU_synthase"/>
</dbReference>
<dbReference type="NCBIfam" id="TIGR00093">
    <property type="entry name" value="pseudouridine synthase"/>
    <property type="match status" value="1"/>
</dbReference>
<evidence type="ECO:0000256" key="5">
    <source>
        <dbReference type="RuleBase" id="RU003887"/>
    </source>
</evidence>
<feature type="domain" description="RNA-binding S4" evidence="7">
    <location>
        <begin position="225"/>
        <end position="285"/>
    </location>
</feature>
<dbReference type="Pfam" id="PF00849">
    <property type="entry name" value="PseudoU_synth_2"/>
    <property type="match status" value="1"/>
</dbReference>
<dbReference type="GO" id="GO:0120159">
    <property type="term" value="F:rRNA pseudouridine synthase activity"/>
    <property type="evidence" value="ECO:0007669"/>
    <property type="project" value="UniProtKB-ARBA"/>
</dbReference>
<dbReference type="PANTHER" id="PTHR47683:SF2">
    <property type="entry name" value="RNA-BINDING S4 DOMAIN-CONTAINING PROTEIN"/>
    <property type="match status" value="1"/>
</dbReference>
<dbReference type="PANTHER" id="PTHR47683">
    <property type="entry name" value="PSEUDOURIDINE SYNTHASE FAMILY PROTEIN-RELATED"/>
    <property type="match status" value="1"/>
</dbReference>
<comment type="catalytic activity">
    <reaction evidence="1">
        <text>a uridine in RNA = a pseudouridine in RNA</text>
        <dbReference type="Rhea" id="RHEA:48348"/>
        <dbReference type="Rhea" id="RHEA-COMP:12068"/>
        <dbReference type="Rhea" id="RHEA-COMP:12069"/>
        <dbReference type="ChEBI" id="CHEBI:65314"/>
        <dbReference type="ChEBI" id="CHEBI:65315"/>
    </reaction>
</comment>
<dbReference type="Gene3D" id="3.30.70.1560">
    <property type="entry name" value="Alpha-L RNA-binding motif"/>
    <property type="match status" value="1"/>
</dbReference>
<name>A0A510V4V2_9CELL</name>
<dbReference type="InterPro" id="IPR020103">
    <property type="entry name" value="PsdUridine_synth_cat_dom_sf"/>
</dbReference>
<dbReference type="InterPro" id="IPR036986">
    <property type="entry name" value="S4_RNA-bd_sf"/>
</dbReference>
<dbReference type="InterPro" id="IPR018496">
    <property type="entry name" value="PsdUridine_synth_RsuA/RluB_CS"/>
</dbReference>
<keyword evidence="4" id="KW-0694">RNA-binding</keyword>
<dbReference type="InterPro" id="IPR002942">
    <property type="entry name" value="S4_RNA-bd"/>
</dbReference>
<feature type="compositionally biased region" description="Gly residues" evidence="6">
    <location>
        <begin position="151"/>
        <end position="172"/>
    </location>
</feature>
<dbReference type="GO" id="GO:0000455">
    <property type="term" value="P:enzyme-directed rRNA pseudouridine synthesis"/>
    <property type="evidence" value="ECO:0007669"/>
    <property type="project" value="UniProtKB-ARBA"/>
</dbReference>
<dbReference type="InterPro" id="IPR006145">
    <property type="entry name" value="PsdUridine_synth_RsuA/RluA"/>
</dbReference>
<dbReference type="CDD" id="cd02870">
    <property type="entry name" value="PseudoU_synth_RsuA_like"/>
    <property type="match status" value="1"/>
</dbReference>
<evidence type="ECO:0000256" key="1">
    <source>
        <dbReference type="ARBA" id="ARBA00000073"/>
    </source>
</evidence>
<evidence type="ECO:0000256" key="4">
    <source>
        <dbReference type="PROSITE-ProRule" id="PRU00182"/>
    </source>
</evidence>
<evidence type="ECO:0000256" key="6">
    <source>
        <dbReference type="SAM" id="MobiDB-lite"/>
    </source>
</evidence>
<protein>
    <recommendedName>
        <fullName evidence="5">Pseudouridine synthase</fullName>
        <ecNumber evidence="5">5.4.99.-</ecNumber>
    </recommendedName>
</protein>
<evidence type="ECO:0000256" key="3">
    <source>
        <dbReference type="ARBA" id="ARBA00023235"/>
    </source>
</evidence>
<dbReference type="FunFam" id="3.10.290.10:FF:000003">
    <property type="entry name" value="Pseudouridine synthase"/>
    <property type="match status" value="1"/>
</dbReference>
<dbReference type="PROSITE" id="PS01149">
    <property type="entry name" value="PSI_RSU"/>
    <property type="match status" value="1"/>
</dbReference>
<dbReference type="GO" id="GO:0003723">
    <property type="term" value="F:RNA binding"/>
    <property type="evidence" value="ECO:0007669"/>
    <property type="project" value="UniProtKB-KW"/>
</dbReference>
<comment type="caution">
    <text evidence="8">The sequence shown here is derived from an EMBL/GenBank/DDBJ whole genome shotgun (WGS) entry which is preliminary data.</text>
</comment>
<dbReference type="InterPro" id="IPR000748">
    <property type="entry name" value="PsdUridine_synth_RsuA/RluB/E/F"/>
</dbReference>
<proteinExistence type="inferred from homology"/>
<dbReference type="AlphaFoldDB" id="A0A510V4V2"/>
<evidence type="ECO:0000259" key="7">
    <source>
        <dbReference type="SMART" id="SM00363"/>
    </source>
</evidence>
<dbReference type="SUPFAM" id="SSF55174">
    <property type="entry name" value="Alpha-L RNA-binding motif"/>
    <property type="match status" value="1"/>
</dbReference>
<dbReference type="Gene3D" id="3.30.70.580">
    <property type="entry name" value="Pseudouridine synthase I, catalytic domain, N-terminal subdomain"/>
    <property type="match status" value="1"/>
</dbReference>
<dbReference type="EMBL" id="BJUB01000004">
    <property type="protein sequence ID" value="GEK20941.1"/>
    <property type="molecule type" value="Genomic_DNA"/>
</dbReference>
<dbReference type="PROSITE" id="PS50889">
    <property type="entry name" value="S4"/>
    <property type="match status" value="1"/>
</dbReference>
<dbReference type="InterPro" id="IPR020094">
    <property type="entry name" value="TruA/RsuA/RluB/E/F_N"/>
</dbReference>